<organism evidence="2">
    <name type="scientific">Archaeoglobus fulgidus</name>
    <dbReference type="NCBI Taxonomy" id="2234"/>
    <lineage>
        <taxon>Archaea</taxon>
        <taxon>Methanobacteriati</taxon>
        <taxon>Methanobacteriota</taxon>
        <taxon>Archaeoglobi</taxon>
        <taxon>Archaeoglobales</taxon>
        <taxon>Archaeoglobaceae</taxon>
        <taxon>Archaeoglobus</taxon>
    </lineage>
</organism>
<reference evidence="2" key="1">
    <citation type="journal article" date="2020" name="mSystems">
        <title>Genome- and Community-Level Interaction Insights into Carbon Utilization and Element Cycling Functions of Hydrothermarchaeota in Hydrothermal Sediment.</title>
        <authorList>
            <person name="Zhou Z."/>
            <person name="Liu Y."/>
            <person name="Xu W."/>
            <person name="Pan J."/>
            <person name="Luo Z.H."/>
            <person name="Li M."/>
        </authorList>
    </citation>
    <scope>NUCLEOTIDE SEQUENCE [LARGE SCALE GENOMIC DNA]</scope>
    <source>
        <strain evidence="2">SpSt-587</strain>
    </source>
</reference>
<evidence type="ECO:0000313" key="2">
    <source>
        <dbReference type="EMBL" id="HGT83261.1"/>
    </source>
</evidence>
<dbReference type="Gene3D" id="2.130.10.10">
    <property type="entry name" value="YVTN repeat-like/Quinoprotein amine dehydrogenase"/>
    <property type="match status" value="1"/>
</dbReference>
<name>A0A7J3M317_ARCFL</name>
<comment type="caution">
    <text evidence="2">The sequence shown here is derived from an EMBL/GenBank/DDBJ whole genome shotgun (WGS) entry which is preliminary data.</text>
</comment>
<dbReference type="InterPro" id="IPR015943">
    <property type="entry name" value="WD40/YVTN_repeat-like_dom_sf"/>
</dbReference>
<dbReference type="AlphaFoldDB" id="A0A7J3M317"/>
<dbReference type="SUPFAM" id="SSF50998">
    <property type="entry name" value="Quinoprotein alcohol dehydrogenase-like"/>
    <property type="match status" value="1"/>
</dbReference>
<protein>
    <recommendedName>
        <fullName evidence="1">Pyrrolo-quinoline quinone repeat domain-containing protein</fullName>
    </recommendedName>
</protein>
<gene>
    <name evidence="2" type="ORF">ENT52_05995</name>
</gene>
<dbReference type="InterPro" id="IPR011047">
    <property type="entry name" value="Quinoprotein_ADH-like_sf"/>
</dbReference>
<feature type="domain" description="Pyrrolo-quinoline quinone repeat" evidence="1">
    <location>
        <begin position="37"/>
        <end position="107"/>
    </location>
</feature>
<evidence type="ECO:0000259" key="1">
    <source>
        <dbReference type="Pfam" id="PF13360"/>
    </source>
</evidence>
<accession>A0A7J3M317</accession>
<dbReference type="EMBL" id="DSYZ01000112">
    <property type="protein sequence ID" value="HGT83261.1"/>
    <property type="molecule type" value="Genomic_DNA"/>
</dbReference>
<proteinExistence type="predicted"/>
<dbReference type="Pfam" id="PF13360">
    <property type="entry name" value="PQQ_2"/>
    <property type="match status" value="1"/>
</dbReference>
<dbReference type="InterPro" id="IPR002372">
    <property type="entry name" value="PQQ_rpt_dom"/>
</dbReference>
<sequence length="131" mass="14375">MRVLTLLIILIAIADATQFQGNAEHSGNFTSEAIIPRVEWKTQLSGLIGAQPVYSNEKIFVSNWYGWGDWSPGLYAINASNGEIIWRNERIQGASTPAVYGGRIYVGGMNYSGEVGFIMDISTWSTLQAGK</sequence>